<feature type="domain" description="HTH arsR-type" evidence="1">
    <location>
        <begin position="1"/>
        <end position="87"/>
    </location>
</feature>
<comment type="caution">
    <text evidence="2">The sequence shown here is derived from an EMBL/GenBank/DDBJ whole genome shotgun (WGS) entry which is preliminary data.</text>
</comment>
<accession>A0A0G0DUA3</accession>
<sequence>MLKDLITSRVRVKLLTLLLSNPDKIFHVREIVRQIKEEINAVRRELKHLEDKGYVSKEPRANRLYYTFRKNHPIYFELLELIAKTSGLGGDILKYKAKLGKIKFAMLSGKFVRRLAHNPSDVDLLLVGTVVLPELGQLVRQEETYRGREINYTVMTEEEFIFRKKRKDQFISEILLGARVMILGDEEELAA</sequence>
<dbReference type="SMART" id="SM00418">
    <property type="entry name" value="HTH_ARSR"/>
    <property type="match status" value="1"/>
</dbReference>
<evidence type="ECO:0000313" key="3">
    <source>
        <dbReference type="Proteomes" id="UP000034176"/>
    </source>
</evidence>
<dbReference type="EMBL" id="LBPN01000016">
    <property type="protein sequence ID" value="KKP58792.1"/>
    <property type="molecule type" value="Genomic_DNA"/>
</dbReference>
<dbReference type="SUPFAM" id="SSF81301">
    <property type="entry name" value="Nucleotidyltransferase"/>
    <property type="match status" value="1"/>
</dbReference>
<protein>
    <submittedName>
        <fullName evidence="2">Transcriptional regulator</fullName>
    </submittedName>
</protein>
<dbReference type="Proteomes" id="UP000034176">
    <property type="component" value="Unassembled WGS sequence"/>
</dbReference>
<dbReference type="AlphaFoldDB" id="A0A0G0DUA3"/>
<dbReference type="InterPro" id="IPR036388">
    <property type="entry name" value="WH-like_DNA-bd_sf"/>
</dbReference>
<organism evidence="2 3">
    <name type="scientific">Candidatus Gottesmanbacteria bacterium GW2011_GWA1_34_13</name>
    <dbReference type="NCBI Taxonomy" id="1618434"/>
    <lineage>
        <taxon>Bacteria</taxon>
        <taxon>Candidatus Gottesmaniibacteriota</taxon>
    </lineage>
</organism>
<dbReference type="InterPro" id="IPR001845">
    <property type="entry name" value="HTH_ArsR_DNA-bd_dom"/>
</dbReference>
<dbReference type="InterPro" id="IPR036390">
    <property type="entry name" value="WH_DNA-bd_sf"/>
</dbReference>
<dbReference type="InterPro" id="IPR043519">
    <property type="entry name" value="NT_sf"/>
</dbReference>
<evidence type="ECO:0000313" key="2">
    <source>
        <dbReference type="EMBL" id="KKP58792.1"/>
    </source>
</evidence>
<dbReference type="GO" id="GO:0003700">
    <property type="term" value="F:DNA-binding transcription factor activity"/>
    <property type="evidence" value="ECO:0007669"/>
    <property type="project" value="InterPro"/>
</dbReference>
<dbReference type="STRING" id="1618434.UR52_C0016G0006"/>
<dbReference type="SUPFAM" id="SSF46785">
    <property type="entry name" value="Winged helix' DNA-binding domain"/>
    <property type="match status" value="1"/>
</dbReference>
<gene>
    <name evidence="2" type="ORF">UR52_C0016G0006</name>
</gene>
<dbReference type="Gene3D" id="1.10.10.10">
    <property type="entry name" value="Winged helix-like DNA-binding domain superfamily/Winged helix DNA-binding domain"/>
    <property type="match status" value="1"/>
</dbReference>
<reference evidence="2 3" key="1">
    <citation type="journal article" date="2015" name="Nature">
        <title>rRNA introns, odd ribosomes, and small enigmatic genomes across a large radiation of phyla.</title>
        <authorList>
            <person name="Brown C.T."/>
            <person name="Hug L.A."/>
            <person name="Thomas B.C."/>
            <person name="Sharon I."/>
            <person name="Castelle C.J."/>
            <person name="Singh A."/>
            <person name="Wilkins M.J."/>
            <person name="Williams K.H."/>
            <person name="Banfield J.F."/>
        </authorList>
    </citation>
    <scope>NUCLEOTIDE SEQUENCE [LARGE SCALE GENOMIC DNA]</scope>
</reference>
<evidence type="ECO:0000259" key="1">
    <source>
        <dbReference type="SMART" id="SM00418"/>
    </source>
</evidence>
<proteinExistence type="predicted"/>
<name>A0A0G0DUA3_9BACT</name>